<dbReference type="EMBL" id="JYFQ01000030">
    <property type="protein sequence ID" value="KKZ14331.1"/>
    <property type="molecule type" value="Genomic_DNA"/>
</dbReference>
<evidence type="ECO:0000313" key="3">
    <source>
        <dbReference type="Proteomes" id="UP000035037"/>
    </source>
</evidence>
<dbReference type="Pfam" id="PF01844">
    <property type="entry name" value="HNH"/>
    <property type="match status" value="1"/>
</dbReference>
<dbReference type="GO" id="GO:0008270">
    <property type="term" value="F:zinc ion binding"/>
    <property type="evidence" value="ECO:0007669"/>
    <property type="project" value="InterPro"/>
</dbReference>
<dbReference type="AlphaFoldDB" id="A0A0G8AYU5"/>
<reference evidence="2 3" key="2">
    <citation type="submission" date="2015-05" db="EMBL/GenBank/DDBJ databases">
        <title>Lifestyle Evolution in Cyanobacterial Symbionts of Sponges.</title>
        <authorList>
            <person name="Burgsdorf I."/>
            <person name="Slaby B.M."/>
            <person name="Handley K.M."/>
            <person name="Haber M."/>
            <person name="Blom J."/>
            <person name="Marshall C.W."/>
            <person name="Gilbert J.A."/>
            <person name="Hentschel U."/>
            <person name="Steindler L."/>
        </authorList>
    </citation>
    <scope>NUCLEOTIDE SEQUENCE [LARGE SCALE GENOMIC DNA]</scope>
    <source>
        <strain evidence="2">15L</strain>
    </source>
</reference>
<reference evidence="2 3" key="1">
    <citation type="submission" date="2015-02" db="EMBL/GenBank/DDBJ databases">
        <authorList>
            <person name="Slaby B."/>
            <person name="Hentschel U."/>
        </authorList>
    </citation>
    <scope>NUCLEOTIDE SEQUENCE [LARGE SCALE GENOMIC DNA]</scope>
    <source>
        <strain evidence="2">15L</strain>
    </source>
</reference>
<sequence>MPSRPAIPAELRRKVLVEAGHRCAIPQCRHIDVEIHHITPWEKCEEHKYENLIALCPNCHTRADKGDIDRKSLKRYKANLQFIHDKFSQIEIDILFKLYEISPNRMSCPSFMRILIGRIIDAEYIEYHEQRGTVYIDGIKASPDYLSITGKGIEFIENISSVEI</sequence>
<accession>A0A0G8AYU5</accession>
<gene>
    <name evidence="2" type="ORF">TQ37_01420</name>
</gene>
<evidence type="ECO:0000313" key="2">
    <source>
        <dbReference type="EMBL" id="KKZ14331.1"/>
    </source>
</evidence>
<dbReference type="PATRIC" id="fig|1608419.3.peg.1579"/>
<dbReference type="Gene3D" id="1.10.30.50">
    <property type="match status" value="1"/>
</dbReference>
<protein>
    <recommendedName>
        <fullName evidence="1">HNH nuclease domain-containing protein</fullName>
    </recommendedName>
</protein>
<dbReference type="GO" id="GO:0004519">
    <property type="term" value="F:endonuclease activity"/>
    <property type="evidence" value="ECO:0007669"/>
    <property type="project" value="InterPro"/>
</dbReference>
<feature type="domain" description="HNH nuclease" evidence="1">
    <location>
        <begin position="11"/>
        <end position="61"/>
    </location>
</feature>
<proteinExistence type="predicted"/>
<dbReference type="GO" id="GO:0003676">
    <property type="term" value="F:nucleic acid binding"/>
    <property type="evidence" value="ECO:0007669"/>
    <property type="project" value="InterPro"/>
</dbReference>
<dbReference type="InterPro" id="IPR002711">
    <property type="entry name" value="HNH"/>
</dbReference>
<dbReference type="SMART" id="SM00507">
    <property type="entry name" value="HNHc"/>
    <property type="match status" value="1"/>
</dbReference>
<organism evidence="2 3">
    <name type="scientific">Candidatus Synechococcus spongiarum 15L</name>
    <dbReference type="NCBI Taxonomy" id="1608419"/>
    <lineage>
        <taxon>Bacteria</taxon>
        <taxon>Bacillati</taxon>
        <taxon>Cyanobacteriota</taxon>
        <taxon>Cyanophyceae</taxon>
        <taxon>Synechococcales</taxon>
        <taxon>Synechococcaceae</taxon>
        <taxon>Synechococcus</taxon>
    </lineage>
</organism>
<dbReference type="InterPro" id="IPR003615">
    <property type="entry name" value="HNH_nuc"/>
</dbReference>
<evidence type="ECO:0000259" key="1">
    <source>
        <dbReference type="SMART" id="SM00507"/>
    </source>
</evidence>
<dbReference type="Proteomes" id="UP000035037">
    <property type="component" value="Unassembled WGS sequence"/>
</dbReference>
<name>A0A0G8AYU5_9SYNE</name>
<comment type="caution">
    <text evidence="2">The sequence shown here is derived from an EMBL/GenBank/DDBJ whole genome shotgun (WGS) entry which is preliminary data.</text>
</comment>
<dbReference type="CDD" id="cd00085">
    <property type="entry name" value="HNHc"/>
    <property type="match status" value="1"/>
</dbReference>